<feature type="transmembrane region" description="Helical" evidence="6">
    <location>
        <begin position="266"/>
        <end position="285"/>
    </location>
</feature>
<comment type="subcellular location">
    <subcellularLocation>
        <location evidence="1">Membrane</location>
        <topology evidence="1">Multi-pass membrane protein</topology>
    </subcellularLocation>
</comment>
<dbReference type="Pfam" id="PF07690">
    <property type="entry name" value="MFS_1"/>
    <property type="match status" value="1"/>
</dbReference>
<dbReference type="InterPro" id="IPR011701">
    <property type="entry name" value="MFS"/>
</dbReference>
<keyword evidence="2 6" id="KW-0812">Transmembrane</keyword>
<feature type="transmembrane region" description="Helical" evidence="6">
    <location>
        <begin position="504"/>
        <end position="525"/>
    </location>
</feature>
<evidence type="ECO:0000313" key="8">
    <source>
        <dbReference type="EMBL" id="KAF2637730.1"/>
    </source>
</evidence>
<evidence type="ECO:0000259" key="7">
    <source>
        <dbReference type="PROSITE" id="PS50850"/>
    </source>
</evidence>
<feature type="transmembrane region" description="Helical" evidence="6">
    <location>
        <begin position="66"/>
        <end position="93"/>
    </location>
</feature>
<feature type="transmembrane region" description="Helical" evidence="6">
    <location>
        <begin position="195"/>
        <end position="216"/>
    </location>
</feature>
<dbReference type="SUPFAM" id="SSF103473">
    <property type="entry name" value="MFS general substrate transporter"/>
    <property type="match status" value="2"/>
</dbReference>
<evidence type="ECO:0000256" key="1">
    <source>
        <dbReference type="ARBA" id="ARBA00004141"/>
    </source>
</evidence>
<keyword evidence="4 6" id="KW-0472">Membrane</keyword>
<feature type="transmembrane region" description="Helical" evidence="6">
    <location>
        <begin position="368"/>
        <end position="386"/>
    </location>
</feature>
<accession>A0A6A6RQU8</accession>
<organism evidence="8 9">
    <name type="scientific">Massarina eburnea CBS 473.64</name>
    <dbReference type="NCBI Taxonomy" id="1395130"/>
    <lineage>
        <taxon>Eukaryota</taxon>
        <taxon>Fungi</taxon>
        <taxon>Dikarya</taxon>
        <taxon>Ascomycota</taxon>
        <taxon>Pezizomycotina</taxon>
        <taxon>Dothideomycetes</taxon>
        <taxon>Pleosporomycetidae</taxon>
        <taxon>Pleosporales</taxon>
        <taxon>Massarineae</taxon>
        <taxon>Massarinaceae</taxon>
        <taxon>Massarina</taxon>
    </lineage>
</organism>
<dbReference type="GO" id="GO:0022857">
    <property type="term" value="F:transmembrane transporter activity"/>
    <property type="evidence" value="ECO:0007669"/>
    <property type="project" value="InterPro"/>
</dbReference>
<feature type="non-terminal residue" evidence="8">
    <location>
        <position position="531"/>
    </location>
</feature>
<dbReference type="CDD" id="cd17476">
    <property type="entry name" value="MFS_Amf1_MDR_like"/>
    <property type="match status" value="1"/>
</dbReference>
<evidence type="ECO:0000313" key="9">
    <source>
        <dbReference type="Proteomes" id="UP000799753"/>
    </source>
</evidence>
<reference evidence="8" key="1">
    <citation type="journal article" date="2020" name="Stud. Mycol.">
        <title>101 Dothideomycetes genomes: a test case for predicting lifestyles and emergence of pathogens.</title>
        <authorList>
            <person name="Haridas S."/>
            <person name="Albert R."/>
            <person name="Binder M."/>
            <person name="Bloem J."/>
            <person name="Labutti K."/>
            <person name="Salamov A."/>
            <person name="Andreopoulos B."/>
            <person name="Baker S."/>
            <person name="Barry K."/>
            <person name="Bills G."/>
            <person name="Bluhm B."/>
            <person name="Cannon C."/>
            <person name="Castanera R."/>
            <person name="Culley D."/>
            <person name="Daum C."/>
            <person name="Ezra D."/>
            <person name="Gonzalez J."/>
            <person name="Henrissat B."/>
            <person name="Kuo A."/>
            <person name="Liang C."/>
            <person name="Lipzen A."/>
            <person name="Lutzoni F."/>
            <person name="Magnuson J."/>
            <person name="Mondo S."/>
            <person name="Nolan M."/>
            <person name="Ohm R."/>
            <person name="Pangilinan J."/>
            <person name="Park H.-J."/>
            <person name="Ramirez L."/>
            <person name="Alfaro M."/>
            <person name="Sun H."/>
            <person name="Tritt A."/>
            <person name="Yoshinaga Y."/>
            <person name="Zwiers L.-H."/>
            <person name="Turgeon B."/>
            <person name="Goodwin S."/>
            <person name="Spatafora J."/>
            <person name="Crous P."/>
            <person name="Grigoriev I."/>
        </authorList>
    </citation>
    <scope>NUCLEOTIDE SEQUENCE</scope>
    <source>
        <strain evidence="8">CBS 473.64</strain>
    </source>
</reference>
<keyword evidence="9" id="KW-1185">Reference proteome</keyword>
<feature type="transmembrane region" description="Helical" evidence="6">
    <location>
        <begin position="398"/>
        <end position="418"/>
    </location>
</feature>
<keyword evidence="3 6" id="KW-1133">Transmembrane helix</keyword>
<dbReference type="InterPro" id="IPR036259">
    <property type="entry name" value="MFS_trans_sf"/>
</dbReference>
<dbReference type="GO" id="GO:0016020">
    <property type="term" value="C:membrane"/>
    <property type="evidence" value="ECO:0007669"/>
    <property type="project" value="UniProtKB-SubCell"/>
</dbReference>
<feature type="transmembrane region" description="Helical" evidence="6">
    <location>
        <begin position="297"/>
        <end position="315"/>
    </location>
</feature>
<gene>
    <name evidence="8" type="ORF">P280DRAFT_432650</name>
</gene>
<evidence type="ECO:0000256" key="3">
    <source>
        <dbReference type="ARBA" id="ARBA00022989"/>
    </source>
</evidence>
<evidence type="ECO:0000256" key="2">
    <source>
        <dbReference type="ARBA" id="ARBA00022692"/>
    </source>
</evidence>
<feature type="compositionally biased region" description="Basic and acidic residues" evidence="5">
    <location>
        <begin position="23"/>
        <end position="34"/>
    </location>
</feature>
<feature type="transmembrane region" description="Helical" evidence="6">
    <location>
        <begin position="424"/>
        <end position="450"/>
    </location>
</feature>
<evidence type="ECO:0000256" key="5">
    <source>
        <dbReference type="SAM" id="MobiDB-lite"/>
    </source>
</evidence>
<dbReference type="Proteomes" id="UP000799753">
    <property type="component" value="Unassembled WGS sequence"/>
</dbReference>
<dbReference type="InterPro" id="IPR020846">
    <property type="entry name" value="MFS_dom"/>
</dbReference>
<dbReference type="AlphaFoldDB" id="A0A6A6RQU8"/>
<feature type="domain" description="Major facilitator superfamily (MFS) profile" evidence="7">
    <location>
        <begin position="66"/>
        <end position="528"/>
    </location>
</feature>
<dbReference type="EMBL" id="MU006792">
    <property type="protein sequence ID" value="KAF2637730.1"/>
    <property type="molecule type" value="Genomic_DNA"/>
</dbReference>
<dbReference type="PANTHER" id="PTHR42718:SF1">
    <property type="entry name" value="LOW AFFINITY AMMONIUM TRANSPORTER"/>
    <property type="match status" value="1"/>
</dbReference>
<dbReference type="OrthoDB" id="2428527at2759"/>
<feature type="region of interest" description="Disordered" evidence="5">
    <location>
        <begin position="1"/>
        <end position="49"/>
    </location>
</feature>
<evidence type="ECO:0000256" key="4">
    <source>
        <dbReference type="ARBA" id="ARBA00023136"/>
    </source>
</evidence>
<dbReference type="Gene3D" id="1.20.1250.20">
    <property type="entry name" value="MFS general substrate transporter like domains"/>
    <property type="match status" value="2"/>
</dbReference>
<feature type="transmembrane region" description="Helical" evidence="6">
    <location>
        <begin position="105"/>
        <end position="123"/>
    </location>
</feature>
<proteinExistence type="predicted"/>
<sequence>MESKEMEPPNPNSDKAPMASPQDNRELSDLEKPPTHNSTTPTGDIRGPSLTRTKSIAQELSPLHEILFVGLLCTAQFTTQIALVGPLCILHIIGAGLNIDNPGVLSWLIAGYSLTVGSFILLSGRMGDMFGYKKMLVIGYAWFALWSLVSGLSAWGGSVLFIFSRVMAGIGPAILLPNSLGLLGATYRPGRKKNMVFSLFGASAPCGGIAGALFAALWSLIWWPWAFFTLAITLSIASILCILLLPSPPLNPECKNLTLKQKIIDLDLLGASVGITAMILFNFAWNQAPGFGWQQVYIYVLLIVGALLFLVFFWIETNIASKPLIPLDALSSDVSFVLGCVACGWASFGIWIYYLFQFLELQRGKTPLLSAVMTLPIIISGSVAAITTGRVIGTLGPAWVMFISMIAFLIGNILTATAPVEQTYWAQIFVCTIVISWGMDMSFPAATLILSDKVKKGHQGMAASLVSTVVNYSISIGVGMAGSVEVYVSNGGQTREDELKGYRGALYLAIGLAGLGVIVSSIFLAKGFLME</sequence>
<feature type="transmembrane region" description="Helical" evidence="6">
    <location>
        <begin position="462"/>
        <end position="484"/>
    </location>
</feature>
<feature type="transmembrane region" description="Helical" evidence="6">
    <location>
        <begin position="162"/>
        <end position="183"/>
    </location>
</feature>
<protein>
    <recommendedName>
        <fullName evidence="7">Major facilitator superfamily (MFS) profile domain-containing protein</fullName>
    </recommendedName>
</protein>
<dbReference type="PROSITE" id="PS50850">
    <property type="entry name" value="MFS"/>
    <property type="match status" value="1"/>
</dbReference>
<evidence type="ECO:0000256" key="6">
    <source>
        <dbReference type="SAM" id="Phobius"/>
    </source>
</evidence>
<dbReference type="PANTHER" id="PTHR42718">
    <property type="entry name" value="MAJOR FACILITATOR SUPERFAMILY MULTIDRUG TRANSPORTER MFSC"/>
    <property type="match status" value="1"/>
</dbReference>
<name>A0A6A6RQU8_9PLEO</name>
<feature type="transmembrane region" description="Helical" evidence="6">
    <location>
        <begin position="135"/>
        <end position="156"/>
    </location>
</feature>
<feature type="transmembrane region" description="Helical" evidence="6">
    <location>
        <begin position="336"/>
        <end position="356"/>
    </location>
</feature>
<feature type="transmembrane region" description="Helical" evidence="6">
    <location>
        <begin position="222"/>
        <end position="245"/>
    </location>
</feature>